<evidence type="ECO:0000313" key="4">
    <source>
        <dbReference type="EMBL" id="KAB0663689.1"/>
    </source>
</evidence>
<keyword evidence="5" id="KW-1185">Reference proteome</keyword>
<dbReference type="InterPro" id="IPR011990">
    <property type="entry name" value="TPR-like_helical_dom_sf"/>
</dbReference>
<evidence type="ECO:0000313" key="5">
    <source>
        <dbReference type="Proteomes" id="UP000420562"/>
    </source>
</evidence>
<proteinExistence type="predicted"/>
<organism evidence="4 5">
    <name type="scientific">Oryzomonas japonica</name>
    <dbReference type="NCBI Taxonomy" id="2603858"/>
    <lineage>
        <taxon>Bacteria</taxon>
        <taxon>Pseudomonadati</taxon>
        <taxon>Thermodesulfobacteriota</taxon>
        <taxon>Desulfuromonadia</taxon>
        <taxon>Geobacterales</taxon>
        <taxon>Geobacteraceae</taxon>
        <taxon>Oryzomonas</taxon>
    </lineage>
</organism>
<comment type="caution">
    <text evidence="4">The sequence shown here is derived from an EMBL/GenBank/DDBJ whole genome shotgun (WGS) entry which is preliminary data.</text>
</comment>
<dbReference type="Pfam" id="PF13181">
    <property type="entry name" value="TPR_8"/>
    <property type="match status" value="1"/>
</dbReference>
<dbReference type="EMBL" id="VZQZ01000012">
    <property type="protein sequence ID" value="KAB0663689.1"/>
    <property type="molecule type" value="Genomic_DNA"/>
</dbReference>
<accession>A0A7J4ZMN2</accession>
<dbReference type="AlphaFoldDB" id="A0A7J4ZMN2"/>
<dbReference type="SUPFAM" id="SSF48452">
    <property type="entry name" value="TPR-like"/>
    <property type="match status" value="3"/>
</dbReference>
<evidence type="ECO:0000256" key="2">
    <source>
        <dbReference type="ARBA" id="ARBA00022803"/>
    </source>
</evidence>
<dbReference type="Proteomes" id="UP000420562">
    <property type="component" value="Unassembled WGS sequence"/>
</dbReference>
<protein>
    <submittedName>
        <fullName evidence="4">Tetratricopeptide repeat protein</fullName>
    </submittedName>
</protein>
<gene>
    <name evidence="4" type="ORF">F6V25_16060</name>
</gene>
<evidence type="ECO:0000256" key="1">
    <source>
        <dbReference type="ARBA" id="ARBA00022737"/>
    </source>
</evidence>
<evidence type="ECO:0000256" key="3">
    <source>
        <dbReference type="PROSITE-ProRule" id="PRU00339"/>
    </source>
</evidence>
<keyword evidence="1" id="KW-0677">Repeat</keyword>
<dbReference type="InterPro" id="IPR051012">
    <property type="entry name" value="CellSynth/LPSAsmb/PSIAsmb"/>
</dbReference>
<feature type="repeat" description="TPR" evidence="3">
    <location>
        <begin position="5"/>
        <end position="38"/>
    </location>
</feature>
<dbReference type="Pfam" id="PF14559">
    <property type="entry name" value="TPR_19"/>
    <property type="match status" value="1"/>
</dbReference>
<dbReference type="PROSITE" id="PS50005">
    <property type="entry name" value="TPR"/>
    <property type="match status" value="2"/>
</dbReference>
<reference evidence="4 5" key="1">
    <citation type="submission" date="2019-09" db="EMBL/GenBank/DDBJ databases">
        <title>Geobacter sp. Red96, a novel strain isolated from paddy soil.</title>
        <authorList>
            <person name="Xu Z."/>
            <person name="Masuda Y."/>
            <person name="Itoh H."/>
            <person name="Senoo K."/>
        </authorList>
    </citation>
    <scope>NUCLEOTIDE SEQUENCE [LARGE SCALE GENOMIC DNA]</scope>
    <source>
        <strain evidence="4 5">Red96</strain>
    </source>
</reference>
<dbReference type="Gene3D" id="1.25.40.10">
    <property type="entry name" value="Tetratricopeptide repeat domain"/>
    <property type="match status" value="4"/>
</dbReference>
<sequence>MSSPKDKLIEDAQKYTQRGQLDKAVKAYVQVLSLEPSAINLRQKLAELLVKVGQPDAARTEYETIGKHYASNGFYLKAIAVHKQVQKLFPSDITTTLTLAGLNEKHGLVGNALAEYKLAYDYYERESNSAESLKVLEKMQNVDPQNANIKLKLAEAYFRAGKTEESYALFKQLALLLHERGDSGPFANLNTRIQQLFPGKTEFIVEVLANQLEEGNAAKALGGLQTLLKNNPRDKKIWELIVRAYRRLDQPQRLTQVFQHFLRYFPDEVSAKTGLITCHADQKDVKGALGLLDRYEQEVASSGACDELVAIYRKLAELDPINPRILEGFQRACKAVGMLDEAAHLASKIETLQKLSSNAVAPPVPVDVPAGEDWESGIEGADAGVYMPDENELVAESESIADDPSVVCGAETLPDESEIEIEVDIDDFPFEDTATEKEETGAPDGWAEPFDDGAMASPTPRSVRFGSSLDGSDAQSHYDLGVAFKEMGLYDEAINEFRQAAGDPARKIACSLLQAACLRERGELAAAQGILNALMKPELNLEDVCAVKYELALVLEAQGDNEGAAGLMAEIDSVNADFRDVHARLKNAGGSLEFSDEELQDFELK</sequence>
<name>A0A7J4ZMN2_9BACT</name>
<dbReference type="InterPro" id="IPR019734">
    <property type="entry name" value="TPR_rpt"/>
</dbReference>
<dbReference type="PANTHER" id="PTHR45586:SF1">
    <property type="entry name" value="LIPOPOLYSACCHARIDE ASSEMBLY PROTEIN B"/>
    <property type="match status" value="1"/>
</dbReference>
<keyword evidence="2 3" id="KW-0802">TPR repeat</keyword>
<dbReference type="PANTHER" id="PTHR45586">
    <property type="entry name" value="TPR REPEAT-CONTAINING PROTEIN PA4667"/>
    <property type="match status" value="1"/>
</dbReference>
<dbReference type="RefSeq" id="WP_151129624.1">
    <property type="nucleotide sequence ID" value="NZ_VZQZ01000012.1"/>
</dbReference>
<feature type="repeat" description="TPR" evidence="3">
    <location>
        <begin position="474"/>
        <end position="507"/>
    </location>
</feature>